<feature type="binding site" evidence="7">
    <location>
        <position position="44"/>
    </location>
    <ligand>
        <name>substrate</name>
    </ligand>
</feature>
<feature type="binding site" evidence="7">
    <location>
        <position position="127"/>
    </location>
    <ligand>
        <name>ATP</name>
        <dbReference type="ChEBI" id="CHEBI:30616"/>
    </ligand>
</feature>
<dbReference type="GO" id="GO:0008652">
    <property type="term" value="P:amino acid biosynthetic process"/>
    <property type="evidence" value="ECO:0007669"/>
    <property type="project" value="UniProtKB-KW"/>
</dbReference>
<comment type="cofactor">
    <cofactor evidence="7">
        <name>Mg(2+)</name>
        <dbReference type="ChEBI" id="CHEBI:18420"/>
    </cofactor>
    <text evidence="7">Binds 1 Mg(2+) ion per subunit.</text>
</comment>
<accession>A0A7X2IZM0</accession>
<evidence type="ECO:0000256" key="6">
    <source>
        <dbReference type="ARBA" id="ARBA00023141"/>
    </source>
</evidence>
<comment type="caution">
    <text evidence="8">The sequence shown here is derived from an EMBL/GenBank/DDBJ whole genome shotgun (WGS) entry which is preliminary data.</text>
</comment>
<dbReference type="GO" id="GO:0005829">
    <property type="term" value="C:cytosol"/>
    <property type="evidence" value="ECO:0007669"/>
    <property type="project" value="TreeGrafter"/>
</dbReference>
<comment type="caution">
    <text evidence="7">Lacks conserved residue(s) required for the propagation of feature annotation.</text>
</comment>
<evidence type="ECO:0000256" key="2">
    <source>
        <dbReference type="ARBA" id="ARBA00022679"/>
    </source>
</evidence>
<evidence type="ECO:0000256" key="5">
    <source>
        <dbReference type="ARBA" id="ARBA00022840"/>
    </source>
</evidence>
<evidence type="ECO:0000256" key="7">
    <source>
        <dbReference type="HAMAP-Rule" id="MF_00109"/>
    </source>
</evidence>
<comment type="subcellular location">
    <subcellularLocation>
        <location evidence="7">Cytoplasm</location>
    </subcellularLocation>
</comment>
<dbReference type="PANTHER" id="PTHR21087:SF16">
    <property type="entry name" value="SHIKIMATE KINASE 1, CHLOROPLASTIC"/>
    <property type="match status" value="1"/>
</dbReference>
<dbReference type="GO" id="GO:0000287">
    <property type="term" value="F:magnesium ion binding"/>
    <property type="evidence" value="ECO:0007669"/>
    <property type="project" value="UniProtKB-UniRule"/>
</dbReference>
<comment type="pathway">
    <text evidence="7">Metabolic intermediate biosynthesis; chorismate biosynthesis; chorismate from D-erythrose 4-phosphate and phosphoenolpyruvate: step 5/7.</text>
</comment>
<evidence type="ECO:0000256" key="1">
    <source>
        <dbReference type="ARBA" id="ARBA00022605"/>
    </source>
</evidence>
<keyword evidence="4 7" id="KW-0418">Kinase</keyword>
<keyword evidence="5 7" id="KW-0067">ATP-binding</keyword>
<dbReference type="GO" id="GO:0005524">
    <property type="term" value="F:ATP binding"/>
    <property type="evidence" value="ECO:0007669"/>
    <property type="project" value="UniProtKB-UniRule"/>
</dbReference>
<comment type="function">
    <text evidence="7">Catalyzes the specific phosphorylation of the 3-hydroxyl group of shikimic acid using ATP as a cosubstrate.</text>
</comment>
<comment type="catalytic activity">
    <reaction evidence="7">
        <text>shikimate + ATP = 3-phosphoshikimate + ADP + H(+)</text>
        <dbReference type="Rhea" id="RHEA:13121"/>
        <dbReference type="ChEBI" id="CHEBI:15378"/>
        <dbReference type="ChEBI" id="CHEBI:30616"/>
        <dbReference type="ChEBI" id="CHEBI:36208"/>
        <dbReference type="ChEBI" id="CHEBI:145989"/>
        <dbReference type="ChEBI" id="CHEBI:456216"/>
        <dbReference type="EC" id="2.7.1.71"/>
    </reaction>
</comment>
<dbReference type="GO" id="GO:0009423">
    <property type="term" value="P:chorismate biosynthetic process"/>
    <property type="evidence" value="ECO:0007669"/>
    <property type="project" value="UniProtKB-UniRule"/>
</dbReference>
<reference evidence="8 9" key="1">
    <citation type="submission" date="2019-11" db="EMBL/GenBank/DDBJ databases">
        <title>Bacillus lacus genome.</title>
        <authorList>
            <person name="Allen C.J."/>
            <person name="Newman J.D."/>
        </authorList>
    </citation>
    <scope>NUCLEOTIDE SEQUENCE [LARGE SCALE GENOMIC DNA]</scope>
    <source>
        <strain evidence="8 9">KCTC 33946</strain>
    </source>
</reference>
<dbReference type="EMBL" id="WKKI01000018">
    <property type="protein sequence ID" value="MRX72611.1"/>
    <property type="molecule type" value="Genomic_DNA"/>
</dbReference>
<feature type="binding site" evidence="7">
    <location>
        <position position="89"/>
    </location>
    <ligand>
        <name>substrate</name>
    </ligand>
</feature>
<dbReference type="HAMAP" id="MF_00109">
    <property type="entry name" value="Shikimate_kinase"/>
    <property type="match status" value="1"/>
</dbReference>
<feature type="binding site" evidence="7">
    <location>
        <position position="26"/>
    </location>
    <ligand>
        <name>Mg(2+)</name>
        <dbReference type="ChEBI" id="CHEBI:18420"/>
    </ligand>
</feature>
<gene>
    <name evidence="7" type="primary">aroK</name>
    <name evidence="8" type="ORF">GJU40_10675</name>
</gene>
<dbReference type="UniPathway" id="UPA00053">
    <property type="reaction ID" value="UER00088"/>
</dbReference>
<protein>
    <recommendedName>
        <fullName evidence="7">Shikimate kinase</fullName>
        <shortName evidence="7">SK</shortName>
        <ecNumber evidence="7">2.7.1.71</ecNumber>
    </recommendedName>
</protein>
<dbReference type="SUPFAM" id="SSF52540">
    <property type="entry name" value="P-loop containing nucleoside triphosphate hydrolases"/>
    <property type="match status" value="1"/>
</dbReference>
<keyword evidence="3 7" id="KW-0547">Nucleotide-binding</keyword>
<name>A0A7X2IZM0_9BACI</name>
<dbReference type="PANTHER" id="PTHR21087">
    <property type="entry name" value="SHIKIMATE KINASE"/>
    <property type="match status" value="1"/>
</dbReference>
<dbReference type="OrthoDB" id="9800332at2"/>
<dbReference type="GO" id="GO:0009073">
    <property type="term" value="P:aromatic amino acid family biosynthetic process"/>
    <property type="evidence" value="ECO:0007669"/>
    <property type="project" value="UniProtKB-KW"/>
</dbReference>
<keyword evidence="2 7" id="KW-0808">Transferase</keyword>
<feature type="binding site" evidence="7">
    <location>
        <position position="68"/>
    </location>
    <ligand>
        <name>substrate</name>
    </ligand>
</feature>
<evidence type="ECO:0000313" key="9">
    <source>
        <dbReference type="Proteomes" id="UP000448867"/>
    </source>
</evidence>
<evidence type="ECO:0000256" key="3">
    <source>
        <dbReference type="ARBA" id="ARBA00022741"/>
    </source>
</evidence>
<proteinExistence type="inferred from homology"/>
<dbReference type="CDD" id="cd00464">
    <property type="entry name" value="SK"/>
    <property type="match status" value="1"/>
</dbReference>
<dbReference type="InterPro" id="IPR027417">
    <property type="entry name" value="P-loop_NTPase"/>
</dbReference>
<dbReference type="InterPro" id="IPR000623">
    <property type="entry name" value="Shikimate_kinase/TSH1"/>
</dbReference>
<dbReference type="EC" id="2.7.1.71" evidence="7"/>
<dbReference type="Gene3D" id="3.40.50.300">
    <property type="entry name" value="P-loop containing nucleotide triphosphate hydrolases"/>
    <property type="match status" value="1"/>
</dbReference>
<keyword evidence="7" id="KW-0479">Metal-binding</keyword>
<organism evidence="8 9">
    <name type="scientific">Metabacillus lacus</name>
    <dbReference type="NCBI Taxonomy" id="1983721"/>
    <lineage>
        <taxon>Bacteria</taxon>
        <taxon>Bacillati</taxon>
        <taxon>Bacillota</taxon>
        <taxon>Bacilli</taxon>
        <taxon>Bacillales</taxon>
        <taxon>Bacillaceae</taxon>
        <taxon>Metabacillus</taxon>
    </lineage>
</organism>
<keyword evidence="6 7" id="KW-0057">Aromatic amino acid biosynthesis</keyword>
<dbReference type="InterPro" id="IPR031322">
    <property type="entry name" value="Shikimate/glucono_kinase"/>
</dbReference>
<dbReference type="PRINTS" id="PR01100">
    <property type="entry name" value="SHIKIMTKNASE"/>
</dbReference>
<feature type="binding site" evidence="7">
    <location>
        <begin position="22"/>
        <end position="27"/>
    </location>
    <ligand>
        <name>ATP</name>
        <dbReference type="ChEBI" id="CHEBI:30616"/>
    </ligand>
</feature>
<feature type="binding site" evidence="7">
    <location>
        <position position="145"/>
    </location>
    <ligand>
        <name>substrate</name>
    </ligand>
</feature>
<keyword evidence="7" id="KW-0963">Cytoplasm</keyword>
<comment type="subunit">
    <text evidence="7">Monomer.</text>
</comment>
<evidence type="ECO:0000313" key="8">
    <source>
        <dbReference type="EMBL" id="MRX72611.1"/>
    </source>
</evidence>
<dbReference type="AlphaFoldDB" id="A0A7X2IZM0"/>
<evidence type="ECO:0000256" key="4">
    <source>
        <dbReference type="ARBA" id="ARBA00022777"/>
    </source>
</evidence>
<comment type="similarity">
    <text evidence="7">Belongs to the shikimate kinase family.</text>
</comment>
<keyword evidence="9" id="KW-1185">Reference proteome</keyword>
<dbReference type="Pfam" id="PF01202">
    <property type="entry name" value="SKI"/>
    <property type="match status" value="1"/>
</dbReference>
<dbReference type="Proteomes" id="UP000448867">
    <property type="component" value="Unassembled WGS sequence"/>
</dbReference>
<dbReference type="GO" id="GO:0004765">
    <property type="term" value="F:shikimate kinase activity"/>
    <property type="evidence" value="ECO:0007669"/>
    <property type="project" value="UniProtKB-UniRule"/>
</dbReference>
<keyword evidence="1 7" id="KW-0028">Amino-acid biosynthesis</keyword>
<keyword evidence="7" id="KW-0460">Magnesium</keyword>
<sequence>MLLLNKNRRIAMKVIYLTGFMGAGKTTVGMLLGEKLDLPVYDTDQQVERAENASVKDIFSSRGEAYFRRLEERVLRELPTENAVVMTGGGIIENPDNRNFMRNNGTVVFLNTNIDIILYRLENDTSRPLVQGRKREEIKKLYTKRKPLYEDCSLSINASNKNPEEIVKELEAVLNASQLGKTE</sequence>